<keyword evidence="4" id="KW-0560">Oxidoreductase</keyword>
<keyword evidence="6" id="KW-0503">Monooxygenase</keyword>
<organism evidence="7 8">
    <name type="scientific">Synaphobranchus kaupii</name>
    <name type="common">Kaup's arrowtooth eel</name>
    <dbReference type="NCBI Taxonomy" id="118154"/>
    <lineage>
        <taxon>Eukaryota</taxon>
        <taxon>Metazoa</taxon>
        <taxon>Chordata</taxon>
        <taxon>Craniata</taxon>
        <taxon>Vertebrata</taxon>
        <taxon>Euteleostomi</taxon>
        <taxon>Actinopterygii</taxon>
        <taxon>Neopterygii</taxon>
        <taxon>Teleostei</taxon>
        <taxon>Anguilliformes</taxon>
        <taxon>Synaphobranchidae</taxon>
        <taxon>Synaphobranchus</taxon>
    </lineage>
</organism>
<dbReference type="GO" id="GO:0020037">
    <property type="term" value="F:heme binding"/>
    <property type="evidence" value="ECO:0007669"/>
    <property type="project" value="InterPro"/>
</dbReference>
<evidence type="ECO:0000313" key="7">
    <source>
        <dbReference type="EMBL" id="KAJ8344910.1"/>
    </source>
</evidence>
<evidence type="ECO:0000256" key="1">
    <source>
        <dbReference type="ARBA" id="ARBA00010617"/>
    </source>
</evidence>
<evidence type="ECO:0000256" key="3">
    <source>
        <dbReference type="ARBA" id="ARBA00022723"/>
    </source>
</evidence>
<protein>
    <recommendedName>
        <fullName evidence="9">Cytochrome P450</fullName>
    </recommendedName>
</protein>
<comment type="similarity">
    <text evidence="1">Belongs to the cytochrome P450 family.</text>
</comment>
<dbReference type="OrthoDB" id="1470350at2759"/>
<keyword evidence="5" id="KW-0408">Iron</keyword>
<evidence type="ECO:0000256" key="5">
    <source>
        <dbReference type="ARBA" id="ARBA00023004"/>
    </source>
</evidence>
<dbReference type="PANTHER" id="PTHR24302:SF17">
    <property type="entry name" value="CYTOCHROME P450, FAMILY 3, SUBFAMILY C, POLYPEPTIDE 4-RELATED"/>
    <property type="match status" value="1"/>
</dbReference>
<accession>A0A9Q1ETX7</accession>
<gene>
    <name evidence="7" type="ORF">SKAU_G00291030</name>
</gene>
<dbReference type="GO" id="GO:0016705">
    <property type="term" value="F:oxidoreductase activity, acting on paired donors, with incorporation or reduction of molecular oxygen"/>
    <property type="evidence" value="ECO:0007669"/>
    <property type="project" value="InterPro"/>
</dbReference>
<dbReference type="SUPFAM" id="SSF48264">
    <property type="entry name" value="Cytochrome P450"/>
    <property type="match status" value="1"/>
</dbReference>
<dbReference type="GO" id="GO:0008395">
    <property type="term" value="F:steroid hydroxylase activity"/>
    <property type="evidence" value="ECO:0007669"/>
    <property type="project" value="TreeGrafter"/>
</dbReference>
<reference evidence="7" key="1">
    <citation type="journal article" date="2023" name="Science">
        <title>Genome structures resolve the early diversification of teleost fishes.</title>
        <authorList>
            <person name="Parey E."/>
            <person name="Louis A."/>
            <person name="Montfort J."/>
            <person name="Bouchez O."/>
            <person name="Roques C."/>
            <person name="Iampietro C."/>
            <person name="Lluch J."/>
            <person name="Castinel A."/>
            <person name="Donnadieu C."/>
            <person name="Desvignes T."/>
            <person name="Floi Bucao C."/>
            <person name="Jouanno E."/>
            <person name="Wen M."/>
            <person name="Mejri S."/>
            <person name="Dirks R."/>
            <person name="Jansen H."/>
            <person name="Henkel C."/>
            <person name="Chen W.J."/>
            <person name="Zahm M."/>
            <person name="Cabau C."/>
            <person name="Klopp C."/>
            <person name="Thompson A.W."/>
            <person name="Robinson-Rechavi M."/>
            <person name="Braasch I."/>
            <person name="Lecointre G."/>
            <person name="Bobe J."/>
            <person name="Postlethwait J.H."/>
            <person name="Berthelot C."/>
            <person name="Roest Crollius H."/>
            <person name="Guiguen Y."/>
        </authorList>
    </citation>
    <scope>NUCLEOTIDE SEQUENCE</scope>
    <source>
        <strain evidence="7">WJC10195</strain>
    </source>
</reference>
<dbReference type="GO" id="GO:0005506">
    <property type="term" value="F:iron ion binding"/>
    <property type="evidence" value="ECO:0007669"/>
    <property type="project" value="InterPro"/>
</dbReference>
<evidence type="ECO:0008006" key="9">
    <source>
        <dbReference type="Google" id="ProtNLM"/>
    </source>
</evidence>
<dbReference type="Gene3D" id="1.10.630.10">
    <property type="entry name" value="Cytochrome P450"/>
    <property type="match status" value="1"/>
</dbReference>
<proteinExistence type="inferred from homology"/>
<name>A0A9Q1ETX7_SYNKA</name>
<dbReference type="InterPro" id="IPR050705">
    <property type="entry name" value="Cytochrome_P450_3A"/>
</dbReference>
<sequence length="89" mass="9971">MVTDPKISKTVTVKGFYTLFTSRRNIAFTGPLSDAVSVVEDEKWKRIRSALSPSFTTGKLREIPLEMGAMYRPKKPITLKLVPRATNNA</sequence>
<dbReference type="EMBL" id="JAINUF010000012">
    <property type="protein sequence ID" value="KAJ8344910.1"/>
    <property type="molecule type" value="Genomic_DNA"/>
</dbReference>
<dbReference type="Proteomes" id="UP001152622">
    <property type="component" value="Chromosome 12"/>
</dbReference>
<dbReference type="InterPro" id="IPR036396">
    <property type="entry name" value="Cyt_P450_sf"/>
</dbReference>
<evidence type="ECO:0000256" key="6">
    <source>
        <dbReference type="ARBA" id="ARBA00023033"/>
    </source>
</evidence>
<comment type="caution">
    <text evidence="7">The sequence shown here is derived from an EMBL/GenBank/DDBJ whole genome shotgun (WGS) entry which is preliminary data.</text>
</comment>
<evidence type="ECO:0000256" key="2">
    <source>
        <dbReference type="ARBA" id="ARBA00022617"/>
    </source>
</evidence>
<dbReference type="PANTHER" id="PTHR24302">
    <property type="entry name" value="CYTOCHROME P450 FAMILY 3"/>
    <property type="match status" value="1"/>
</dbReference>
<evidence type="ECO:0000256" key="4">
    <source>
        <dbReference type="ARBA" id="ARBA00023002"/>
    </source>
</evidence>
<evidence type="ECO:0000313" key="8">
    <source>
        <dbReference type="Proteomes" id="UP001152622"/>
    </source>
</evidence>
<keyword evidence="2" id="KW-0349">Heme</keyword>
<keyword evidence="3" id="KW-0479">Metal-binding</keyword>
<dbReference type="AlphaFoldDB" id="A0A9Q1ETX7"/>
<keyword evidence="8" id="KW-1185">Reference proteome</keyword>